<proteinExistence type="predicted"/>
<sequence length="402" mass="40158">MSSRTSRSPSARAAAVALAVALAATAAGCGRAGSSDTATPDRPKIGVKGDTGSAADLGFPVLATKNTTRIAGADPIADAAAATQIVYPGGPAGARPGAVTLVDSANWQAAVAASVLDAPPLHAPTLFVNGRSIPAATGKALTALAPTGAKAAAGAQVIRVGTVARPAKLRPTDIKGGSPAAIAKAIDAFATAARGKASRRVLVVTSEDPAYAAPAAAWAATSGDPILFTGKSHVPPETISAIRAHDKPKIYVLGPSTVVTPEVTKELKGLGKIIRVGGQNPITNAIGFATYSDGDFGWGATTPGHGLVMVPQTADPATAPAVAPLSASGTYGPLLLLSAPDTLDRDVGGYLKDIQPGFDQNAARGFFNHAWLVGDTKAITAGLQAEVDDNLETRPIATKNAG</sequence>
<evidence type="ECO:0008006" key="5">
    <source>
        <dbReference type="Google" id="ProtNLM"/>
    </source>
</evidence>
<dbReference type="InterPro" id="IPR007253">
    <property type="entry name" value="Cell_wall-bd_2"/>
</dbReference>
<protein>
    <recommendedName>
        <fullName evidence="5">Cell wall-binding repeat-containing protein</fullName>
    </recommendedName>
</protein>
<dbReference type="Proteomes" id="UP001056035">
    <property type="component" value="Chromosome"/>
</dbReference>
<evidence type="ECO:0000313" key="4">
    <source>
        <dbReference type="Proteomes" id="UP001056035"/>
    </source>
</evidence>
<feature type="region of interest" description="Disordered" evidence="1">
    <location>
        <begin position="30"/>
        <end position="50"/>
    </location>
</feature>
<evidence type="ECO:0000256" key="2">
    <source>
        <dbReference type="SAM" id="SignalP"/>
    </source>
</evidence>
<dbReference type="PROSITE" id="PS51257">
    <property type="entry name" value="PROKAR_LIPOPROTEIN"/>
    <property type="match status" value="1"/>
</dbReference>
<dbReference type="RefSeq" id="WP_254573222.1">
    <property type="nucleotide sequence ID" value="NZ_CP098502.1"/>
</dbReference>
<feature type="chain" id="PRO_5046761384" description="Cell wall-binding repeat-containing protein" evidence="2">
    <location>
        <begin position="27"/>
        <end position="402"/>
    </location>
</feature>
<organism evidence="3 4">
    <name type="scientific">Paraconexibacter antarcticus</name>
    <dbReference type="NCBI Taxonomy" id="2949664"/>
    <lineage>
        <taxon>Bacteria</taxon>
        <taxon>Bacillati</taxon>
        <taxon>Actinomycetota</taxon>
        <taxon>Thermoleophilia</taxon>
        <taxon>Solirubrobacterales</taxon>
        <taxon>Paraconexibacteraceae</taxon>
        <taxon>Paraconexibacter</taxon>
    </lineage>
</organism>
<evidence type="ECO:0000256" key="1">
    <source>
        <dbReference type="SAM" id="MobiDB-lite"/>
    </source>
</evidence>
<dbReference type="Pfam" id="PF04122">
    <property type="entry name" value="CW_binding_2"/>
    <property type="match status" value="1"/>
</dbReference>
<feature type="signal peptide" evidence="2">
    <location>
        <begin position="1"/>
        <end position="26"/>
    </location>
</feature>
<dbReference type="EMBL" id="CP098502">
    <property type="protein sequence ID" value="UTI66552.1"/>
    <property type="molecule type" value="Genomic_DNA"/>
</dbReference>
<gene>
    <name evidence="3" type="ORF">NBH00_10160</name>
</gene>
<keyword evidence="4" id="KW-1185">Reference proteome</keyword>
<reference evidence="3 4" key="1">
    <citation type="submission" date="2022-06" db="EMBL/GenBank/DDBJ databases">
        <title>Paraconexibacter antarcticus.</title>
        <authorList>
            <person name="Kim C.S."/>
        </authorList>
    </citation>
    <scope>NUCLEOTIDE SEQUENCE [LARGE SCALE GENOMIC DNA]</scope>
    <source>
        <strain evidence="3 4">02-257</strain>
    </source>
</reference>
<evidence type="ECO:0000313" key="3">
    <source>
        <dbReference type="EMBL" id="UTI66552.1"/>
    </source>
</evidence>
<name>A0ABY5E124_9ACTN</name>
<accession>A0ABY5E124</accession>
<keyword evidence="2" id="KW-0732">Signal</keyword>